<dbReference type="AlphaFoldDB" id="A0A1H3U1T5"/>
<accession>A0A1H3U1T5</accession>
<dbReference type="OrthoDB" id="5063413at2"/>
<name>A0A1H3U1T5_9MICO</name>
<proteinExistence type="predicted"/>
<dbReference type="EMBL" id="FNPZ01000010">
    <property type="protein sequence ID" value="SDZ56416.1"/>
    <property type="molecule type" value="Genomic_DNA"/>
</dbReference>
<protein>
    <submittedName>
        <fullName evidence="1">Uncharacterized protein</fullName>
    </submittedName>
</protein>
<evidence type="ECO:0000313" key="2">
    <source>
        <dbReference type="Proteomes" id="UP000198891"/>
    </source>
</evidence>
<organism evidence="1 2">
    <name type="scientific">Herbiconiux ginsengi</name>
    <dbReference type="NCBI Taxonomy" id="381665"/>
    <lineage>
        <taxon>Bacteria</taxon>
        <taxon>Bacillati</taxon>
        <taxon>Actinomycetota</taxon>
        <taxon>Actinomycetes</taxon>
        <taxon>Micrococcales</taxon>
        <taxon>Microbacteriaceae</taxon>
        <taxon>Herbiconiux</taxon>
    </lineage>
</organism>
<evidence type="ECO:0000313" key="1">
    <source>
        <dbReference type="EMBL" id="SDZ56416.1"/>
    </source>
</evidence>
<dbReference type="RefSeq" id="WP_092558394.1">
    <property type="nucleotide sequence ID" value="NZ_FNPZ01000010.1"/>
</dbReference>
<sequence>MPEWVLRRMCESVEGRIHSNIERHCGTYIILTILLVNGCDDPALLEHRIHHRALQPQGIDATITLTWKEIEQAPIGYTAANHYV</sequence>
<keyword evidence="2" id="KW-1185">Reference proteome</keyword>
<gene>
    <name evidence="1" type="ORF">SAMN05216554_0028</name>
</gene>
<dbReference type="Proteomes" id="UP000198891">
    <property type="component" value="Unassembled WGS sequence"/>
</dbReference>
<reference evidence="1 2" key="1">
    <citation type="submission" date="2016-10" db="EMBL/GenBank/DDBJ databases">
        <authorList>
            <person name="de Groot N.N."/>
        </authorList>
    </citation>
    <scope>NUCLEOTIDE SEQUENCE [LARGE SCALE GENOMIC DNA]</scope>
    <source>
        <strain evidence="1 2">CGMCC 4.3491</strain>
    </source>
</reference>